<protein>
    <submittedName>
        <fullName evidence="2">Uncharacterized protein</fullName>
    </submittedName>
</protein>
<gene>
    <name evidence="2" type="ORF">SAMN05216593_11536</name>
</gene>
<organism evidence="2 3">
    <name type="scientific">Pseudomonas asturiensis</name>
    <dbReference type="NCBI Taxonomy" id="1190415"/>
    <lineage>
        <taxon>Bacteria</taxon>
        <taxon>Pseudomonadati</taxon>
        <taxon>Pseudomonadota</taxon>
        <taxon>Gammaproteobacteria</taxon>
        <taxon>Pseudomonadales</taxon>
        <taxon>Pseudomonadaceae</taxon>
        <taxon>Pseudomonas</taxon>
    </lineage>
</organism>
<sequence length="236" mass="25501">MNRVLFCSEHETVYAPATSSTQRCRAANSMGGGLPAKASVQLLTGGWRDRIAGKPPPTKAVSIQPILRHRRPTLLTLNLRAELVQPGLQIVEPAFFNDRTLSCRKQMTVGGGLPAKALVQLLTGGWRDRIAGKPPPTKAVSIQPILRHRRPTLLTLNLRAELVQPGLQIVEPAFFNDRTLSCRKQMTVGGGLPAKASVQSLTGAGETASPASRLPQRQCPFSKSFATGGRHECSDR</sequence>
<dbReference type="EMBL" id="FRDA01000015">
    <property type="protein sequence ID" value="SHN22605.1"/>
    <property type="molecule type" value="Genomic_DNA"/>
</dbReference>
<evidence type="ECO:0000256" key="1">
    <source>
        <dbReference type="SAM" id="MobiDB-lite"/>
    </source>
</evidence>
<evidence type="ECO:0000313" key="2">
    <source>
        <dbReference type="EMBL" id="SHN22605.1"/>
    </source>
</evidence>
<dbReference type="AlphaFoldDB" id="A0A1M7PY53"/>
<evidence type="ECO:0000313" key="3">
    <source>
        <dbReference type="Proteomes" id="UP000183983"/>
    </source>
</evidence>
<reference evidence="2 3" key="1">
    <citation type="submission" date="2016-11" db="EMBL/GenBank/DDBJ databases">
        <authorList>
            <person name="Jaros S."/>
            <person name="Januszkiewicz K."/>
            <person name="Wedrychowicz H."/>
        </authorList>
    </citation>
    <scope>NUCLEOTIDE SEQUENCE [LARGE SCALE GENOMIC DNA]</scope>
    <source>
        <strain evidence="2 3">LMG 26898</strain>
    </source>
</reference>
<dbReference type="STRING" id="1190415.SAMN05216593_11536"/>
<name>A0A1M7PY53_9PSED</name>
<accession>A0A1M7PY53</accession>
<feature type="region of interest" description="Disordered" evidence="1">
    <location>
        <begin position="201"/>
        <end position="221"/>
    </location>
</feature>
<dbReference type="Proteomes" id="UP000183983">
    <property type="component" value="Unassembled WGS sequence"/>
</dbReference>
<proteinExistence type="predicted"/>